<proteinExistence type="predicted"/>
<evidence type="ECO:0000313" key="1">
    <source>
        <dbReference type="EMBL" id="TFY58813.1"/>
    </source>
</evidence>
<keyword evidence="2" id="KW-1185">Reference proteome</keyword>
<sequence length="601" mass="65837">MMTTPLGSLFSRDSLMDVVQPVAYCTNVYVSPASAYKIISPTEHTIWTLTGPKYIAWTRHAYDSGAFVVTLSNHNRNLFPQDGVIIAERSKDSIDASGLILIKDTFWENASARPGGGYYVHFAVDRENRRTLYAQAGPFRISNCTDDCGDFHHRTQRGTALCRPRLDLEEPNDLGGDGESVDAGFSVFQAMVLPPSDPEQYLFIPSAASAYSGLRCGIRAVPELGREEDVCAALGVQREPLALADEHLTIKVDAGSVLVRAAAFVDGVAKLVAPESTGTNTFLPSVQLPTAAQPVLQWNAEIMHVVPVDSANSDVQQDDHVAAFAPGMVPNEVPPPATLPVPTQTFIQYPINTHVLPPQQFVEPAPELNNPILFTAAYTFELLLDAAKELQVIETLPLGLENHVPAGMVLLPNGILIPSLLALICNNTGTMPPTIPRGCAPKNLTWKKVQWGEHTMRSVHFDATNRYPIAPDVLDKNRTFPCPYFGCNMSFKGTDKDIGDHFSQHHPCAPVDPKKKIGCPLHVKDIIIGDPHNGIPVRIHRCRVSVSLRIAASHGMSPRVIWALTRKSVSSVERRWRELQWMALSSWLAVVVPSIVVTPIM</sequence>
<dbReference type="OrthoDB" id="5316007at2759"/>
<gene>
    <name evidence="1" type="ORF">EVG20_g8009</name>
</gene>
<name>A0A4Y9YAQ1_9AGAM</name>
<dbReference type="Proteomes" id="UP000298327">
    <property type="component" value="Unassembled WGS sequence"/>
</dbReference>
<dbReference type="AlphaFoldDB" id="A0A4Y9YAQ1"/>
<comment type="caution">
    <text evidence="1">The sequence shown here is derived from an EMBL/GenBank/DDBJ whole genome shotgun (WGS) entry which is preliminary data.</text>
</comment>
<dbReference type="EMBL" id="SEOQ01000657">
    <property type="protein sequence ID" value="TFY58813.1"/>
    <property type="molecule type" value="Genomic_DNA"/>
</dbReference>
<evidence type="ECO:0000313" key="2">
    <source>
        <dbReference type="Proteomes" id="UP000298327"/>
    </source>
</evidence>
<reference evidence="1 2" key="1">
    <citation type="submission" date="2019-02" db="EMBL/GenBank/DDBJ databases">
        <title>Genome sequencing of the rare red list fungi Dentipellis fragilis.</title>
        <authorList>
            <person name="Buettner E."/>
            <person name="Kellner H."/>
        </authorList>
    </citation>
    <scope>NUCLEOTIDE SEQUENCE [LARGE SCALE GENOMIC DNA]</scope>
    <source>
        <strain evidence="1 2">DSM 105465</strain>
    </source>
</reference>
<organism evidence="1 2">
    <name type="scientific">Dentipellis fragilis</name>
    <dbReference type="NCBI Taxonomy" id="205917"/>
    <lineage>
        <taxon>Eukaryota</taxon>
        <taxon>Fungi</taxon>
        <taxon>Dikarya</taxon>
        <taxon>Basidiomycota</taxon>
        <taxon>Agaricomycotina</taxon>
        <taxon>Agaricomycetes</taxon>
        <taxon>Russulales</taxon>
        <taxon>Hericiaceae</taxon>
        <taxon>Dentipellis</taxon>
    </lineage>
</organism>
<accession>A0A4Y9YAQ1</accession>
<protein>
    <submittedName>
        <fullName evidence="1">Uncharacterized protein</fullName>
    </submittedName>
</protein>